<name>A0A8H6J2E8_9PEZI</name>
<evidence type="ECO:0000313" key="2">
    <source>
        <dbReference type="Proteomes" id="UP000652219"/>
    </source>
</evidence>
<sequence length="43" mass="5220">MWKSPGSLEERRVFRQLITKPEVKVFRLEPFIRSQENQTSNQE</sequence>
<gene>
    <name evidence="1" type="ORF">CSOJ01_09633</name>
</gene>
<dbReference type="Proteomes" id="UP000652219">
    <property type="component" value="Unassembled WGS sequence"/>
</dbReference>
<protein>
    <submittedName>
        <fullName evidence="1">Uncharacterized protein</fullName>
    </submittedName>
</protein>
<proteinExistence type="predicted"/>
<dbReference type="EMBL" id="WIGN01000187">
    <property type="protein sequence ID" value="KAF6805257.1"/>
    <property type="molecule type" value="Genomic_DNA"/>
</dbReference>
<accession>A0A8H6J2E8</accession>
<keyword evidence="2" id="KW-1185">Reference proteome</keyword>
<evidence type="ECO:0000313" key="1">
    <source>
        <dbReference type="EMBL" id="KAF6805257.1"/>
    </source>
</evidence>
<comment type="caution">
    <text evidence="1">The sequence shown here is derived from an EMBL/GenBank/DDBJ whole genome shotgun (WGS) entry which is preliminary data.</text>
</comment>
<dbReference type="AlphaFoldDB" id="A0A8H6J2E8"/>
<organism evidence="1 2">
    <name type="scientific">Colletotrichum sojae</name>
    <dbReference type="NCBI Taxonomy" id="2175907"/>
    <lineage>
        <taxon>Eukaryota</taxon>
        <taxon>Fungi</taxon>
        <taxon>Dikarya</taxon>
        <taxon>Ascomycota</taxon>
        <taxon>Pezizomycotina</taxon>
        <taxon>Sordariomycetes</taxon>
        <taxon>Hypocreomycetidae</taxon>
        <taxon>Glomerellales</taxon>
        <taxon>Glomerellaceae</taxon>
        <taxon>Colletotrichum</taxon>
        <taxon>Colletotrichum orchidearum species complex</taxon>
    </lineage>
</organism>
<reference evidence="1 2" key="1">
    <citation type="journal article" date="2020" name="Phytopathology">
        <title>Genome Sequence Resources of Colletotrichum truncatum, C. plurivorum, C. musicola, and C. sojae: Four Species Pathogenic to Soybean (Glycine max).</title>
        <authorList>
            <person name="Rogerio F."/>
            <person name="Boufleur T.R."/>
            <person name="Ciampi-Guillardi M."/>
            <person name="Sukno S.A."/>
            <person name="Thon M.R."/>
            <person name="Massola Junior N.S."/>
            <person name="Baroncelli R."/>
        </authorList>
    </citation>
    <scope>NUCLEOTIDE SEQUENCE [LARGE SCALE GENOMIC DNA]</scope>
    <source>
        <strain evidence="1 2">LFN0009</strain>
    </source>
</reference>